<dbReference type="SUPFAM" id="SSF103473">
    <property type="entry name" value="MFS general substrate transporter"/>
    <property type="match status" value="1"/>
</dbReference>
<evidence type="ECO:0000256" key="4">
    <source>
        <dbReference type="ARBA" id="ARBA00022989"/>
    </source>
</evidence>
<keyword evidence="9" id="KW-1185">Reference proteome</keyword>
<evidence type="ECO:0000256" key="3">
    <source>
        <dbReference type="ARBA" id="ARBA00022692"/>
    </source>
</evidence>
<dbReference type="InterPro" id="IPR036259">
    <property type="entry name" value="MFS_trans_sf"/>
</dbReference>
<dbReference type="PROSITE" id="PS00216">
    <property type="entry name" value="SUGAR_TRANSPORT_1"/>
    <property type="match status" value="1"/>
</dbReference>
<sequence>MPVHTMEQEQQEIPPRRKTIWDRENLNQVLAVLRIHIITASYGVTVGWPAPIIPLLRSPDTPLPSGPITVEEASWVGATLCIGGTIGTILFAVIHTYYGKKVGLLLISVPHLILWTLILVGDNVWYIYVARFFSGLTGGGVVSVVPLYIADIADKKIRGTLGSLTIIFINIGLLFIYTAGNYLPYHVIPKIMLVAPVAFLVLVSFLPETPYCLLRKGRLLEAEKSLMFYRNITDERQRTVEFTTEFDEMRNFILAESMQSRICLKDFTTPEAKRGLFIGVFVMALNQFSGIFAILTYAGTIFQMAGTGIDPSVALIIVAAINICGNLTSFAIIDRVGRKILLLLSAAGVGMALAVLGTYSYLLTAGYDLHGVEWLPVLALSLTLFLAAIGITNIPFFIVPEVMPPKLRAIGSTISATLLCMMAFVCVKLYPILMESIHIHGTVWISSGVCAIGVFVIIFLIPETKGKNLNVQSKQ</sequence>
<protein>
    <recommendedName>
        <fullName evidence="7">Major facilitator superfamily (MFS) profile domain-containing protein</fullName>
    </recommendedName>
</protein>
<dbReference type="GO" id="GO:0051119">
    <property type="term" value="F:sugar transmembrane transporter activity"/>
    <property type="evidence" value="ECO:0007669"/>
    <property type="project" value="InterPro"/>
</dbReference>
<dbReference type="Proteomes" id="UP000075886">
    <property type="component" value="Unassembled WGS sequence"/>
</dbReference>
<feature type="transmembrane region" description="Helical" evidence="6">
    <location>
        <begin position="102"/>
        <end position="120"/>
    </location>
</feature>
<dbReference type="Gene3D" id="1.20.1250.20">
    <property type="entry name" value="MFS general substrate transporter like domains"/>
    <property type="match status" value="1"/>
</dbReference>
<dbReference type="InterPro" id="IPR050549">
    <property type="entry name" value="MFS_Trehalose_Transporter"/>
</dbReference>
<evidence type="ECO:0000259" key="7">
    <source>
        <dbReference type="PROSITE" id="PS50850"/>
    </source>
</evidence>
<accession>A0A182QMH1</accession>
<dbReference type="STRING" id="69004.A0A182QMH1"/>
<name>A0A182QMH1_9DIPT</name>
<keyword evidence="4 6" id="KW-1133">Transmembrane helix</keyword>
<dbReference type="InterPro" id="IPR044775">
    <property type="entry name" value="MFS_ERD6/Tret1-like"/>
</dbReference>
<dbReference type="EMBL" id="AXCN02000704">
    <property type="status" value="NOT_ANNOTATED_CDS"/>
    <property type="molecule type" value="Genomic_DNA"/>
</dbReference>
<feature type="transmembrane region" description="Helical" evidence="6">
    <location>
        <begin position="191"/>
        <end position="214"/>
    </location>
</feature>
<dbReference type="Pfam" id="PF00083">
    <property type="entry name" value="Sugar_tr"/>
    <property type="match status" value="1"/>
</dbReference>
<dbReference type="InterPro" id="IPR005829">
    <property type="entry name" value="Sugar_transporter_CS"/>
</dbReference>
<dbReference type="VEuPathDB" id="VectorBase:AFAF013158"/>
<keyword evidence="5 6" id="KW-0472">Membrane</keyword>
<evidence type="ECO:0000256" key="6">
    <source>
        <dbReference type="SAM" id="Phobius"/>
    </source>
</evidence>
<dbReference type="PANTHER" id="PTHR48021">
    <property type="match status" value="1"/>
</dbReference>
<feature type="transmembrane region" description="Helical" evidence="6">
    <location>
        <begin position="374"/>
        <end position="398"/>
    </location>
</feature>
<feature type="transmembrane region" description="Helical" evidence="6">
    <location>
        <begin position="410"/>
        <end position="430"/>
    </location>
</feature>
<evidence type="ECO:0000256" key="5">
    <source>
        <dbReference type="ARBA" id="ARBA00023136"/>
    </source>
</evidence>
<dbReference type="GO" id="GO:0005886">
    <property type="term" value="C:plasma membrane"/>
    <property type="evidence" value="ECO:0007669"/>
    <property type="project" value="UniProtKB-SubCell"/>
</dbReference>
<dbReference type="InterPro" id="IPR020846">
    <property type="entry name" value="MFS_dom"/>
</dbReference>
<reference evidence="8" key="2">
    <citation type="submission" date="2020-05" db="UniProtKB">
        <authorList>
            <consortium name="EnsemblMetazoa"/>
        </authorList>
    </citation>
    <scope>IDENTIFICATION</scope>
    <source>
        <strain evidence="8">FAR1</strain>
    </source>
</reference>
<keyword evidence="3 6" id="KW-0812">Transmembrane</keyword>
<feature type="transmembrane region" description="Helical" evidence="6">
    <location>
        <begin position="161"/>
        <end position="179"/>
    </location>
</feature>
<evidence type="ECO:0000256" key="2">
    <source>
        <dbReference type="ARBA" id="ARBA00022475"/>
    </source>
</evidence>
<dbReference type="PROSITE" id="PS50850">
    <property type="entry name" value="MFS"/>
    <property type="match status" value="1"/>
</dbReference>
<evidence type="ECO:0000313" key="8">
    <source>
        <dbReference type="EnsemblMetazoa" id="AFAF013158-PA"/>
    </source>
</evidence>
<evidence type="ECO:0000313" key="9">
    <source>
        <dbReference type="Proteomes" id="UP000075886"/>
    </source>
</evidence>
<feature type="transmembrane region" description="Helical" evidence="6">
    <location>
        <begin position="312"/>
        <end position="333"/>
    </location>
</feature>
<dbReference type="AlphaFoldDB" id="A0A182QMH1"/>
<organism evidence="8 9">
    <name type="scientific">Anopheles farauti</name>
    <dbReference type="NCBI Taxonomy" id="69004"/>
    <lineage>
        <taxon>Eukaryota</taxon>
        <taxon>Metazoa</taxon>
        <taxon>Ecdysozoa</taxon>
        <taxon>Arthropoda</taxon>
        <taxon>Hexapoda</taxon>
        <taxon>Insecta</taxon>
        <taxon>Pterygota</taxon>
        <taxon>Neoptera</taxon>
        <taxon>Endopterygota</taxon>
        <taxon>Diptera</taxon>
        <taxon>Nematocera</taxon>
        <taxon>Culicoidea</taxon>
        <taxon>Culicidae</taxon>
        <taxon>Anophelinae</taxon>
        <taxon>Anopheles</taxon>
    </lineage>
</organism>
<feature type="transmembrane region" description="Helical" evidence="6">
    <location>
        <begin position="31"/>
        <end position="53"/>
    </location>
</feature>
<keyword evidence="2" id="KW-1003">Cell membrane</keyword>
<feature type="transmembrane region" description="Helical" evidence="6">
    <location>
        <begin position="126"/>
        <end position="149"/>
    </location>
</feature>
<comment type="subcellular location">
    <subcellularLocation>
        <location evidence="1">Cell membrane</location>
        <topology evidence="1">Multi-pass membrane protein</topology>
    </subcellularLocation>
</comment>
<feature type="transmembrane region" description="Helical" evidence="6">
    <location>
        <begin position="340"/>
        <end position="362"/>
    </location>
</feature>
<dbReference type="InterPro" id="IPR005828">
    <property type="entry name" value="MFS_sugar_transport-like"/>
</dbReference>
<dbReference type="EnsemblMetazoa" id="AFAF013158-RA">
    <property type="protein sequence ID" value="AFAF013158-PA"/>
    <property type="gene ID" value="AFAF013158"/>
</dbReference>
<feature type="transmembrane region" description="Helical" evidence="6">
    <location>
        <begin position="275"/>
        <end position="300"/>
    </location>
</feature>
<dbReference type="CDD" id="cd17358">
    <property type="entry name" value="MFS_GLUT6_8_Class3_like"/>
    <property type="match status" value="1"/>
</dbReference>
<feature type="transmembrane region" description="Helical" evidence="6">
    <location>
        <begin position="442"/>
        <end position="461"/>
    </location>
</feature>
<evidence type="ECO:0000256" key="1">
    <source>
        <dbReference type="ARBA" id="ARBA00004651"/>
    </source>
</evidence>
<reference evidence="9" key="1">
    <citation type="submission" date="2014-01" db="EMBL/GenBank/DDBJ databases">
        <title>The Genome Sequence of Anopheles farauti FAR1 (V2).</title>
        <authorList>
            <consortium name="The Broad Institute Genomics Platform"/>
            <person name="Neafsey D.E."/>
            <person name="Besansky N."/>
            <person name="Howell P."/>
            <person name="Walton C."/>
            <person name="Young S.K."/>
            <person name="Zeng Q."/>
            <person name="Gargeya S."/>
            <person name="Fitzgerald M."/>
            <person name="Haas B."/>
            <person name="Abouelleil A."/>
            <person name="Allen A.W."/>
            <person name="Alvarado L."/>
            <person name="Arachchi H.M."/>
            <person name="Berlin A.M."/>
            <person name="Chapman S.B."/>
            <person name="Gainer-Dewar J."/>
            <person name="Goldberg J."/>
            <person name="Griggs A."/>
            <person name="Gujja S."/>
            <person name="Hansen M."/>
            <person name="Howarth C."/>
            <person name="Imamovic A."/>
            <person name="Ireland A."/>
            <person name="Larimer J."/>
            <person name="McCowan C."/>
            <person name="Murphy C."/>
            <person name="Pearson M."/>
            <person name="Poon T.W."/>
            <person name="Priest M."/>
            <person name="Roberts A."/>
            <person name="Saif S."/>
            <person name="Shea T."/>
            <person name="Sisk P."/>
            <person name="Sykes S."/>
            <person name="Wortman J."/>
            <person name="Nusbaum C."/>
            <person name="Birren B."/>
        </authorList>
    </citation>
    <scope>NUCLEOTIDE SEQUENCE [LARGE SCALE GENOMIC DNA]</scope>
    <source>
        <strain evidence="9">FAR1</strain>
    </source>
</reference>
<feature type="transmembrane region" description="Helical" evidence="6">
    <location>
        <begin position="73"/>
        <end position="95"/>
    </location>
</feature>
<feature type="domain" description="Major facilitator superfamily (MFS) profile" evidence="7">
    <location>
        <begin position="29"/>
        <end position="465"/>
    </location>
</feature>
<dbReference type="PANTHER" id="PTHR48021:SF33">
    <property type="entry name" value="AT22075P-RELATED"/>
    <property type="match status" value="1"/>
</dbReference>
<proteinExistence type="predicted"/>